<evidence type="ECO:0000256" key="6">
    <source>
        <dbReference type="SAM" id="Phobius"/>
    </source>
</evidence>
<dbReference type="PANTHER" id="PTHR13144:SF0">
    <property type="entry name" value="PROTEIN TEX261"/>
    <property type="match status" value="1"/>
</dbReference>
<evidence type="ECO:0000313" key="7">
    <source>
        <dbReference type="EMBL" id="ELR14898.1"/>
    </source>
</evidence>
<name>L8GQG3_ACACF</name>
<dbReference type="GO" id="GO:0005789">
    <property type="term" value="C:endoplasmic reticulum membrane"/>
    <property type="evidence" value="ECO:0007669"/>
    <property type="project" value="TreeGrafter"/>
</dbReference>
<keyword evidence="4 6" id="KW-1133">Transmembrane helix</keyword>
<evidence type="ECO:0000313" key="8">
    <source>
        <dbReference type="Proteomes" id="UP000011083"/>
    </source>
</evidence>
<dbReference type="GO" id="GO:0000139">
    <property type="term" value="C:Golgi membrane"/>
    <property type="evidence" value="ECO:0007669"/>
    <property type="project" value="TreeGrafter"/>
</dbReference>
<comment type="subcellular location">
    <subcellularLocation>
        <location evidence="1">Membrane</location>
        <topology evidence="1">Multi-pass membrane protein</topology>
    </subcellularLocation>
</comment>
<dbReference type="GO" id="GO:0006888">
    <property type="term" value="P:endoplasmic reticulum to Golgi vesicle-mediated transport"/>
    <property type="evidence" value="ECO:0007669"/>
    <property type="project" value="InterPro"/>
</dbReference>
<accession>L8GQG3</accession>
<feature type="transmembrane region" description="Helical" evidence="6">
    <location>
        <begin position="98"/>
        <end position="117"/>
    </location>
</feature>
<evidence type="ECO:0000256" key="2">
    <source>
        <dbReference type="ARBA" id="ARBA00008096"/>
    </source>
</evidence>
<dbReference type="GeneID" id="14915506"/>
<dbReference type="RefSeq" id="XP_004336911.1">
    <property type="nucleotide sequence ID" value="XM_004336863.1"/>
</dbReference>
<evidence type="ECO:0000256" key="1">
    <source>
        <dbReference type="ARBA" id="ARBA00004141"/>
    </source>
</evidence>
<evidence type="ECO:0008006" key="9">
    <source>
        <dbReference type="Google" id="ProtNLM"/>
    </source>
</evidence>
<dbReference type="PANTHER" id="PTHR13144">
    <property type="entry name" value="TEX261 PROTEIN"/>
    <property type="match status" value="1"/>
</dbReference>
<dbReference type="InterPro" id="IPR007277">
    <property type="entry name" value="Svp26/Tex261"/>
</dbReference>
<dbReference type="KEGG" id="acan:ACA1_325130"/>
<dbReference type="AlphaFoldDB" id="L8GQG3"/>
<proteinExistence type="inferred from homology"/>
<dbReference type="GO" id="GO:0030134">
    <property type="term" value="C:COPII-coated ER to Golgi transport vesicle"/>
    <property type="evidence" value="ECO:0007669"/>
    <property type="project" value="TreeGrafter"/>
</dbReference>
<feature type="transmembrane region" description="Helical" evidence="6">
    <location>
        <begin position="69"/>
        <end position="91"/>
    </location>
</feature>
<dbReference type="OMA" id="TMGTEPV"/>
<dbReference type="GO" id="GO:0097020">
    <property type="term" value="F:COPII receptor activity"/>
    <property type="evidence" value="ECO:0007669"/>
    <property type="project" value="InterPro"/>
</dbReference>
<dbReference type="VEuPathDB" id="AmoebaDB:ACA1_325130"/>
<organism evidence="7 8">
    <name type="scientific">Acanthamoeba castellanii (strain ATCC 30010 / Neff)</name>
    <dbReference type="NCBI Taxonomy" id="1257118"/>
    <lineage>
        <taxon>Eukaryota</taxon>
        <taxon>Amoebozoa</taxon>
        <taxon>Discosea</taxon>
        <taxon>Longamoebia</taxon>
        <taxon>Centramoebida</taxon>
        <taxon>Acanthamoebidae</taxon>
        <taxon>Acanthamoeba</taxon>
    </lineage>
</organism>
<evidence type="ECO:0000256" key="4">
    <source>
        <dbReference type="ARBA" id="ARBA00022989"/>
    </source>
</evidence>
<dbReference type="EMBL" id="KB008041">
    <property type="protein sequence ID" value="ELR14898.1"/>
    <property type="molecule type" value="Genomic_DNA"/>
</dbReference>
<comment type="similarity">
    <text evidence="2">Belongs to the SVP26 family.</text>
</comment>
<gene>
    <name evidence="7" type="ORF">ACA1_325130</name>
</gene>
<evidence type="ECO:0000256" key="5">
    <source>
        <dbReference type="ARBA" id="ARBA00023136"/>
    </source>
</evidence>
<sequence>MFLLSHLLVWAAYLVLFSFTSICLASGLFYLAEWVEEYTVLTKKVIRWTIIVVVVLHLMLMILENLPPLYLLLGLVAHGAYFSLLPSFPYIEFTDPRFLVSVALAISDHCLWFWYFTQYYYPFSEILAFFVLIVWAVPFLFFLSLTANDSNLPGAGYGPSPSSSKKKGKGKGLNLRSLFSFLGEKKNQVMEQADPYASSVKLG</sequence>
<feature type="transmembrane region" description="Helical" evidence="6">
    <location>
        <begin position="12"/>
        <end position="33"/>
    </location>
</feature>
<keyword evidence="3 6" id="KW-0812">Transmembrane</keyword>
<protein>
    <recommendedName>
        <fullName evidence="9">Transmembrane adaptor Erv26</fullName>
    </recommendedName>
</protein>
<keyword evidence="8" id="KW-1185">Reference proteome</keyword>
<dbReference type="OrthoDB" id="15490at2759"/>
<keyword evidence="5 6" id="KW-0472">Membrane</keyword>
<feature type="transmembrane region" description="Helical" evidence="6">
    <location>
        <begin position="123"/>
        <end position="143"/>
    </location>
</feature>
<reference evidence="7 8" key="1">
    <citation type="journal article" date="2013" name="Genome Biol.">
        <title>Genome of Acanthamoeba castellanii highlights extensive lateral gene transfer and early evolution of tyrosine kinase signaling.</title>
        <authorList>
            <person name="Clarke M."/>
            <person name="Lohan A.J."/>
            <person name="Liu B."/>
            <person name="Lagkouvardos I."/>
            <person name="Roy S."/>
            <person name="Zafar N."/>
            <person name="Bertelli C."/>
            <person name="Schilde C."/>
            <person name="Kianianmomeni A."/>
            <person name="Burglin T.R."/>
            <person name="Frech C."/>
            <person name="Turcotte B."/>
            <person name="Kopec K.O."/>
            <person name="Synnott J.M."/>
            <person name="Choo C."/>
            <person name="Paponov I."/>
            <person name="Finkler A."/>
            <person name="Soon Heng Tan C."/>
            <person name="Hutchins A.P."/>
            <person name="Weinmeier T."/>
            <person name="Rattei T."/>
            <person name="Chu J.S."/>
            <person name="Gimenez G."/>
            <person name="Irimia M."/>
            <person name="Rigden D.J."/>
            <person name="Fitzpatrick D.A."/>
            <person name="Lorenzo-Morales J."/>
            <person name="Bateman A."/>
            <person name="Chiu C.H."/>
            <person name="Tang P."/>
            <person name="Hegemann P."/>
            <person name="Fromm H."/>
            <person name="Raoult D."/>
            <person name="Greub G."/>
            <person name="Miranda-Saavedra D."/>
            <person name="Chen N."/>
            <person name="Nash P."/>
            <person name="Ginger M.L."/>
            <person name="Horn M."/>
            <person name="Schaap P."/>
            <person name="Caler L."/>
            <person name="Loftus B."/>
        </authorList>
    </citation>
    <scope>NUCLEOTIDE SEQUENCE [LARGE SCALE GENOMIC DNA]</scope>
    <source>
        <strain evidence="7 8">Neff</strain>
    </source>
</reference>
<dbReference type="Proteomes" id="UP000011083">
    <property type="component" value="Unassembled WGS sequence"/>
</dbReference>
<dbReference type="Pfam" id="PF04148">
    <property type="entry name" value="Erv26"/>
    <property type="match status" value="1"/>
</dbReference>
<feature type="transmembrane region" description="Helical" evidence="6">
    <location>
        <begin position="45"/>
        <end position="63"/>
    </location>
</feature>
<evidence type="ECO:0000256" key="3">
    <source>
        <dbReference type="ARBA" id="ARBA00022692"/>
    </source>
</evidence>